<keyword evidence="2" id="KW-1185">Reference proteome</keyword>
<dbReference type="Proteomes" id="UP001497382">
    <property type="component" value="Unassembled WGS sequence"/>
</dbReference>
<dbReference type="AlphaFoldDB" id="A0AAV1YX86"/>
<gene>
    <name evidence="1" type="ORF">LARSCL_LOCUS1518</name>
</gene>
<protein>
    <submittedName>
        <fullName evidence="1">Uncharacterized protein</fullName>
    </submittedName>
</protein>
<organism evidence="1 2">
    <name type="scientific">Larinioides sclopetarius</name>
    <dbReference type="NCBI Taxonomy" id="280406"/>
    <lineage>
        <taxon>Eukaryota</taxon>
        <taxon>Metazoa</taxon>
        <taxon>Ecdysozoa</taxon>
        <taxon>Arthropoda</taxon>
        <taxon>Chelicerata</taxon>
        <taxon>Arachnida</taxon>
        <taxon>Araneae</taxon>
        <taxon>Araneomorphae</taxon>
        <taxon>Entelegynae</taxon>
        <taxon>Araneoidea</taxon>
        <taxon>Araneidae</taxon>
        <taxon>Larinioides</taxon>
    </lineage>
</organism>
<accession>A0AAV1YX86</accession>
<reference evidence="1 2" key="1">
    <citation type="submission" date="2024-04" db="EMBL/GenBank/DDBJ databases">
        <authorList>
            <person name="Rising A."/>
            <person name="Reimegard J."/>
            <person name="Sonavane S."/>
            <person name="Akerstrom W."/>
            <person name="Nylinder S."/>
            <person name="Hedman E."/>
            <person name="Kallberg Y."/>
        </authorList>
    </citation>
    <scope>NUCLEOTIDE SEQUENCE [LARGE SCALE GENOMIC DNA]</scope>
</reference>
<sequence>GTRKQHKGCFGRHLLIPARFQTTKITPELLASLLQASELYQPVSKAESGLCFTHLKKLFILLFIKESRVVIPPTFYCL</sequence>
<proteinExistence type="predicted"/>
<comment type="caution">
    <text evidence="1">The sequence shown here is derived from an EMBL/GenBank/DDBJ whole genome shotgun (WGS) entry which is preliminary data.</text>
</comment>
<feature type="non-terminal residue" evidence="1">
    <location>
        <position position="1"/>
    </location>
</feature>
<dbReference type="EMBL" id="CAXIEN010000009">
    <property type="protein sequence ID" value="CAL1263485.1"/>
    <property type="molecule type" value="Genomic_DNA"/>
</dbReference>
<evidence type="ECO:0000313" key="1">
    <source>
        <dbReference type="EMBL" id="CAL1263485.1"/>
    </source>
</evidence>
<evidence type="ECO:0000313" key="2">
    <source>
        <dbReference type="Proteomes" id="UP001497382"/>
    </source>
</evidence>
<name>A0AAV1YX86_9ARAC</name>